<dbReference type="GO" id="GO:0005886">
    <property type="term" value="C:plasma membrane"/>
    <property type="evidence" value="ECO:0007669"/>
    <property type="project" value="UniProtKB-SubCell"/>
</dbReference>
<dbReference type="Pfam" id="PF03023">
    <property type="entry name" value="MurJ"/>
    <property type="match status" value="1"/>
</dbReference>
<dbReference type="GO" id="GO:0015648">
    <property type="term" value="F:lipid-linked peptidoglycan transporter activity"/>
    <property type="evidence" value="ECO:0007669"/>
    <property type="project" value="TreeGrafter"/>
</dbReference>
<keyword evidence="5" id="KW-0573">Peptidoglycan synthesis</keyword>
<keyword evidence="3 9" id="KW-0812">Transmembrane</keyword>
<keyword evidence="6 9" id="KW-1133">Transmembrane helix</keyword>
<reference evidence="10 11" key="1">
    <citation type="submission" date="2023-06" db="EMBL/GenBank/DDBJ databases">
        <title>SYSU T0a273.</title>
        <authorList>
            <person name="Gao L."/>
            <person name="Fang B.-Z."/>
            <person name="Li W.-J."/>
        </authorList>
    </citation>
    <scope>NUCLEOTIDE SEQUENCE [LARGE SCALE GENOMIC DNA]</scope>
    <source>
        <strain evidence="10 11">SYSU T0a273</strain>
    </source>
</reference>
<dbReference type="RefSeq" id="WP_301160315.1">
    <property type="nucleotide sequence ID" value="NZ_JAUHQB010000004.1"/>
</dbReference>
<dbReference type="InterPro" id="IPR051050">
    <property type="entry name" value="Lipid_II_flippase_MurJ/MviN"/>
</dbReference>
<feature type="transmembrane region" description="Helical" evidence="9">
    <location>
        <begin position="174"/>
        <end position="196"/>
    </location>
</feature>
<evidence type="ECO:0000256" key="9">
    <source>
        <dbReference type="SAM" id="Phobius"/>
    </source>
</evidence>
<evidence type="ECO:0000256" key="4">
    <source>
        <dbReference type="ARBA" id="ARBA00022960"/>
    </source>
</evidence>
<name>A0AB35MI43_9MICO</name>
<organism evidence="10 11">
    <name type="scientific">Demequina lignilytica</name>
    <dbReference type="NCBI Taxonomy" id="3051663"/>
    <lineage>
        <taxon>Bacteria</taxon>
        <taxon>Bacillati</taxon>
        <taxon>Actinomycetota</taxon>
        <taxon>Actinomycetes</taxon>
        <taxon>Micrococcales</taxon>
        <taxon>Demequinaceae</taxon>
        <taxon>Demequina</taxon>
    </lineage>
</organism>
<feature type="transmembrane region" description="Helical" evidence="9">
    <location>
        <begin position="104"/>
        <end position="130"/>
    </location>
</feature>
<feature type="transmembrane region" description="Helical" evidence="9">
    <location>
        <begin position="70"/>
        <end position="92"/>
    </location>
</feature>
<evidence type="ECO:0000256" key="2">
    <source>
        <dbReference type="ARBA" id="ARBA00022475"/>
    </source>
</evidence>
<feature type="region of interest" description="Disordered" evidence="8">
    <location>
        <begin position="1"/>
        <end position="22"/>
    </location>
</feature>
<dbReference type="PRINTS" id="PR01806">
    <property type="entry name" value="VIRFACTRMVIN"/>
</dbReference>
<dbReference type="AlphaFoldDB" id="A0AB35MI43"/>
<feature type="transmembrane region" description="Helical" evidence="9">
    <location>
        <begin position="38"/>
        <end position="58"/>
    </location>
</feature>
<sequence>MSENEPVPPGDEEPSQPRRRSLGRNTAIMASGTMVSRVLGFVRNAMLAAAIGVTGMAADAYDVANKIPNALYAVVAAGVLNAVLVPQIVRAFRRPDGKRTVDRIVTLGVFGSLGLTVLLTLAAPVLVLMYTHGWGAEQRELAIAFAFWCIPQLFFYSLYTILGQVLNAREQFGPYMWAPVLNNVVSIAGLVAYLAWYGRLAVDPDLSIGELPDTGWDPARIALLAGTATLGIAAQALILIWPLRRGGYRWTPIWGGPKGELRGVTSVAGWALGAVLLDQVGVLYATRVAGAAPLEDPGSSIAGNAAYFNAMMLYLLPHSLVVVSLVTALATPMARHAAAGDTVALRQTTVRGMRIVTVFSLWSTAVLIGLAPAIVRIALPVQSADEVWAVAQVLMGLALGAVPLGLLLVFKRVFFALEDGRAVFLIQIPVTIAWLGGIFLVHNTLPNRWWTAGVAVALSLSNVIGVALRANGVRVRLGGLDMPTYLWMAARALVAAGLTGWLGWSLLRFIPAPDPLDIGRSLLIAFGALVVIVPIMGLVYLALLRLLRVPDAAQLVAPLTRRLRRRIR</sequence>
<protein>
    <submittedName>
        <fullName evidence="10">Murein biosynthesis integral membrane protein MurJ</fullName>
    </submittedName>
</protein>
<feature type="transmembrane region" description="Helical" evidence="9">
    <location>
        <begin position="448"/>
        <end position="468"/>
    </location>
</feature>
<evidence type="ECO:0000256" key="7">
    <source>
        <dbReference type="ARBA" id="ARBA00023136"/>
    </source>
</evidence>
<dbReference type="GO" id="GO:0034204">
    <property type="term" value="P:lipid translocation"/>
    <property type="evidence" value="ECO:0007669"/>
    <property type="project" value="TreeGrafter"/>
</dbReference>
<evidence type="ECO:0000256" key="5">
    <source>
        <dbReference type="ARBA" id="ARBA00022984"/>
    </source>
</evidence>
<feature type="transmembrane region" description="Helical" evidence="9">
    <location>
        <begin position="387"/>
        <end position="410"/>
    </location>
</feature>
<feature type="transmembrane region" description="Helical" evidence="9">
    <location>
        <begin position="264"/>
        <end position="286"/>
    </location>
</feature>
<keyword evidence="4" id="KW-0133">Cell shape</keyword>
<keyword evidence="7 9" id="KW-0472">Membrane</keyword>
<keyword evidence="2" id="KW-1003">Cell membrane</keyword>
<gene>
    <name evidence="10" type="primary">murJ</name>
    <name evidence="10" type="ORF">QQ002_07920</name>
</gene>
<accession>A0AB35MI43</accession>
<feature type="transmembrane region" description="Helical" evidence="9">
    <location>
        <begin position="355"/>
        <end position="375"/>
    </location>
</feature>
<proteinExistence type="predicted"/>
<feature type="transmembrane region" description="Helical" evidence="9">
    <location>
        <begin position="142"/>
        <end position="162"/>
    </location>
</feature>
<dbReference type="NCBIfam" id="TIGR01695">
    <property type="entry name" value="murJ_mviN"/>
    <property type="match status" value="1"/>
</dbReference>
<evidence type="ECO:0000313" key="10">
    <source>
        <dbReference type="EMBL" id="MDN4483459.1"/>
    </source>
</evidence>
<evidence type="ECO:0000256" key="1">
    <source>
        <dbReference type="ARBA" id="ARBA00004651"/>
    </source>
</evidence>
<feature type="transmembrane region" description="Helical" evidence="9">
    <location>
        <begin position="522"/>
        <end position="543"/>
    </location>
</feature>
<evidence type="ECO:0000313" key="11">
    <source>
        <dbReference type="Proteomes" id="UP001172756"/>
    </source>
</evidence>
<feature type="transmembrane region" description="Helical" evidence="9">
    <location>
        <begin position="221"/>
        <end position="243"/>
    </location>
</feature>
<dbReference type="CDD" id="cd13123">
    <property type="entry name" value="MATE_MurJ_like"/>
    <property type="match status" value="1"/>
</dbReference>
<dbReference type="GO" id="GO:0009252">
    <property type="term" value="P:peptidoglycan biosynthetic process"/>
    <property type="evidence" value="ECO:0007669"/>
    <property type="project" value="UniProtKB-KW"/>
</dbReference>
<dbReference type="GO" id="GO:0008360">
    <property type="term" value="P:regulation of cell shape"/>
    <property type="evidence" value="ECO:0007669"/>
    <property type="project" value="UniProtKB-KW"/>
</dbReference>
<evidence type="ECO:0000256" key="3">
    <source>
        <dbReference type="ARBA" id="ARBA00022692"/>
    </source>
</evidence>
<feature type="transmembrane region" description="Helical" evidence="9">
    <location>
        <begin position="306"/>
        <end position="334"/>
    </location>
</feature>
<dbReference type="PANTHER" id="PTHR47019">
    <property type="entry name" value="LIPID II FLIPPASE MURJ"/>
    <property type="match status" value="1"/>
</dbReference>
<evidence type="ECO:0000256" key="8">
    <source>
        <dbReference type="SAM" id="MobiDB-lite"/>
    </source>
</evidence>
<feature type="transmembrane region" description="Helical" evidence="9">
    <location>
        <begin position="489"/>
        <end position="510"/>
    </location>
</feature>
<feature type="transmembrane region" description="Helical" evidence="9">
    <location>
        <begin position="422"/>
        <end position="442"/>
    </location>
</feature>
<comment type="caution">
    <text evidence="10">The sequence shown here is derived from an EMBL/GenBank/DDBJ whole genome shotgun (WGS) entry which is preliminary data.</text>
</comment>
<dbReference type="EMBL" id="JAUHQB010000004">
    <property type="protein sequence ID" value="MDN4483459.1"/>
    <property type="molecule type" value="Genomic_DNA"/>
</dbReference>
<evidence type="ECO:0000256" key="6">
    <source>
        <dbReference type="ARBA" id="ARBA00022989"/>
    </source>
</evidence>
<dbReference type="Proteomes" id="UP001172756">
    <property type="component" value="Unassembled WGS sequence"/>
</dbReference>
<comment type="subcellular location">
    <subcellularLocation>
        <location evidence="1">Cell membrane</location>
        <topology evidence="1">Multi-pass membrane protein</topology>
    </subcellularLocation>
</comment>
<dbReference type="InterPro" id="IPR004268">
    <property type="entry name" value="MurJ"/>
</dbReference>
<dbReference type="PANTHER" id="PTHR47019:SF1">
    <property type="entry name" value="LIPID II FLIPPASE MURJ"/>
    <property type="match status" value="1"/>
</dbReference>